<evidence type="ECO:0000256" key="1">
    <source>
        <dbReference type="ARBA" id="ARBA00022898"/>
    </source>
</evidence>
<evidence type="ECO:0000313" key="6">
    <source>
        <dbReference type="EMBL" id="OSM06124.1"/>
    </source>
</evidence>
<name>A0A1Y2K753_9PROT</name>
<evidence type="ECO:0000256" key="3">
    <source>
        <dbReference type="PIRSR" id="PIRSR000390-1"/>
    </source>
</evidence>
<dbReference type="STRING" id="1434232.MAIT1_01082"/>
<dbReference type="Gene3D" id="3.40.640.10">
    <property type="entry name" value="Type I PLP-dependent aspartate aminotransferase-like (Major domain)"/>
    <property type="match status" value="1"/>
</dbReference>
<dbReference type="Pfam" id="PF01041">
    <property type="entry name" value="DegT_DnrJ_EryC1"/>
    <property type="match status" value="1"/>
</dbReference>
<dbReference type="Gene3D" id="3.90.1150.10">
    <property type="entry name" value="Aspartate Aminotransferase, domain 1"/>
    <property type="match status" value="1"/>
</dbReference>
<dbReference type="GO" id="GO:0030170">
    <property type="term" value="F:pyridoxal phosphate binding"/>
    <property type="evidence" value="ECO:0007669"/>
    <property type="project" value="UniProtKB-ARBA"/>
</dbReference>
<accession>A0A1Y2K753</accession>
<keyword evidence="6" id="KW-0032">Aminotransferase</keyword>
<evidence type="ECO:0000256" key="4">
    <source>
        <dbReference type="PIRSR" id="PIRSR000390-2"/>
    </source>
</evidence>
<dbReference type="Proteomes" id="UP000194003">
    <property type="component" value="Unassembled WGS sequence"/>
</dbReference>
<dbReference type="InterPro" id="IPR015422">
    <property type="entry name" value="PyrdxlP-dep_Trfase_small"/>
</dbReference>
<organism evidence="6 7">
    <name type="scientific">Magnetofaba australis IT-1</name>
    <dbReference type="NCBI Taxonomy" id="1434232"/>
    <lineage>
        <taxon>Bacteria</taxon>
        <taxon>Pseudomonadati</taxon>
        <taxon>Pseudomonadota</taxon>
        <taxon>Magnetococcia</taxon>
        <taxon>Magnetococcales</taxon>
        <taxon>Magnetococcaceae</taxon>
        <taxon>Magnetofaba</taxon>
    </lineage>
</organism>
<dbReference type="EMBL" id="LVJN01000016">
    <property type="protein sequence ID" value="OSM06124.1"/>
    <property type="molecule type" value="Genomic_DNA"/>
</dbReference>
<feature type="modified residue" description="N6-(pyridoxal phosphate)lysine" evidence="4">
    <location>
        <position position="184"/>
    </location>
</feature>
<dbReference type="InterPro" id="IPR015421">
    <property type="entry name" value="PyrdxlP-dep_Trfase_major"/>
</dbReference>
<sequence>MQFIDLKAQYEAYKSEIDAAIAEAVASIRFINGPQVSELEQQMADYVGVKYAVGLSSGTDALLAPLMAWGIGPGDEVITTPFTFIATAEVVALTGATPVFVDIEPDTLNIDPNQIEAAITPRTKAIIAVGLYGQCADMDAVQAIADKHGLKVIEDAAQSMGAEYKGRRSGSLGHVAGTSFFPAKPLGGMGDGGMAFTNDEELAKTMRMIKEHGQTAHYRHGKIGINGRLDTIQAAILLVKLKYFDDEIAARQKVAQYYMDNMPDGARGPVIREGNLSAFAQFTVRVPQRDKVVELIRETGVPIAVHYPLPLNRQPIFLEMRQKAGLEPETFANAELAANEVMSLPMHPFMQQADQDTVLNAIKEALGKL</sequence>
<dbReference type="PANTHER" id="PTHR30244">
    <property type="entry name" value="TRANSAMINASE"/>
    <property type="match status" value="1"/>
</dbReference>
<dbReference type="AlphaFoldDB" id="A0A1Y2K753"/>
<evidence type="ECO:0000313" key="7">
    <source>
        <dbReference type="Proteomes" id="UP000194003"/>
    </source>
</evidence>
<dbReference type="CDD" id="cd00616">
    <property type="entry name" value="AHBA_syn"/>
    <property type="match status" value="1"/>
</dbReference>
<dbReference type="InterPro" id="IPR000653">
    <property type="entry name" value="DegT/StrS_aminotransferase"/>
</dbReference>
<evidence type="ECO:0000256" key="2">
    <source>
        <dbReference type="ARBA" id="ARBA00037999"/>
    </source>
</evidence>
<dbReference type="GO" id="GO:0000271">
    <property type="term" value="P:polysaccharide biosynthetic process"/>
    <property type="evidence" value="ECO:0007669"/>
    <property type="project" value="TreeGrafter"/>
</dbReference>
<comment type="similarity">
    <text evidence="2 5">Belongs to the DegT/DnrJ/EryC1 family.</text>
</comment>
<dbReference type="PIRSF" id="PIRSF000390">
    <property type="entry name" value="PLP_StrS"/>
    <property type="match status" value="1"/>
</dbReference>
<keyword evidence="6" id="KW-0808">Transferase</keyword>
<evidence type="ECO:0000256" key="5">
    <source>
        <dbReference type="RuleBase" id="RU004508"/>
    </source>
</evidence>
<dbReference type="OrthoDB" id="9768668at2"/>
<dbReference type="GO" id="GO:0008483">
    <property type="term" value="F:transaminase activity"/>
    <property type="evidence" value="ECO:0007669"/>
    <property type="project" value="UniProtKB-KW"/>
</dbReference>
<dbReference type="SUPFAM" id="SSF53383">
    <property type="entry name" value="PLP-dependent transferases"/>
    <property type="match status" value="1"/>
</dbReference>
<keyword evidence="7" id="KW-1185">Reference proteome</keyword>
<dbReference type="FunFam" id="3.40.640.10:FF:000089">
    <property type="entry name" value="Aminotransferase, DegT/DnrJ/EryC1/StrS family"/>
    <property type="match status" value="1"/>
</dbReference>
<dbReference type="RefSeq" id="WP_085441259.1">
    <property type="nucleotide sequence ID" value="NZ_LVJN01000016.1"/>
</dbReference>
<protein>
    <submittedName>
        <fullName evidence="6">Putative DegT/DnrJ/EryC1/StrS aminotransferase</fullName>
    </submittedName>
</protein>
<feature type="active site" description="Proton acceptor" evidence="3">
    <location>
        <position position="184"/>
    </location>
</feature>
<gene>
    <name evidence="6" type="ORF">MAIT1_01082</name>
</gene>
<keyword evidence="1 4" id="KW-0663">Pyridoxal phosphate</keyword>
<reference evidence="6 7" key="1">
    <citation type="journal article" date="2016" name="BMC Genomics">
        <title>Combined genomic and structural analyses of a cultured magnetotactic bacterium reveals its niche adaptation to a dynamic environment.</title>
        <authorList>
            <person name="Araujo A.C."/>
            <person name="Morillo V."/>
            <person name="Cypriano J."/>
            <person name="Teixeira L.C."/>
            <person name="Leao P."/>
            <person name="Lyra S."/>
            <person name="Almeida L.G."/>
            <person name="Bazylinski D.A."/>
            <person name="Vasconcellos A.T."/>
            <person name="Abreu F."/>
            <person name="Lins U."/>
        </authorList>
    </citation>
    <scope>NUCLEOTIDE SEQUENCE [LARGE SCALE GENOMIC DNA]</scope>
    <source>
        <strain evidence="6 7">IT-1</strain>
    </source>
</reference>
<dbReference type="PANTHER" id="PTHR30244:SF42">
    <property type="entry name" value="UDP-2-ACETAMIDO-2-DEOXY-3-OXO-D-GLUCURONATE AMINOTRANSFERASE"/>
    <property type="match status" value="1"/>
</dbReference>
<dbReference type="InterPro" id="IPR015424">
    <property type="entry name" value="PyrdxlP-dep_Trfase"/>
</dbReference>
<comment type="caution">
    <text evidence="6">The sequence shown here is derived from an EMBL/GenBank/DDBJ whole genome shotgun (WGS) entry which is preliminary data.</text>
</comment>
<proteinExistence type="inferred from homology"/>